<accession>A0AAJ0HUU0</accession>
<keyword evidence="1" id="KW-0539">Nucleus</keyword>
<proteinExistence type="predicted"/>
<feature type="compositionally biased region" description="Polar residues" evidence="2">
    <location>
        <begin position="105"/>
        <end position="115"/>
    </location>
</feature>
<feature type="region of interest" description="Disordered" evidence="2">
    <location>
        <begin position="1"/>
        <end position="22"/>
    </location>
</feature>
<dbReference type="GO" id="GO:0000981">
    <property type="term" value="F:DNA-binding transcription factor activity, RNA polymerase II-specific"/>
    <property type="evidence" value="ECO:0007669"/>
    <property type="project" value="InterPro"/>
</dbReference>
<feature type="domain" description="Zn(2)-C6 fungal-type" evidence="3">
    <location>
        <begin position="17"/>
        <end position="85"/>
    </location>
</feature>
<dbReference type="InterPro" id="IPR001138">
    <property type="entry name" value="Zn2Cys6_DnaBD"/>
</dbReference>
<organism evidence="4 5">
    <name type="scientific">Lasiosphaeria hispida</name>
    <dbReference type="NCBI Taxonomy" id="260671"/>
    <lineage>
        <taxon>Eukaryota</taxon>
        <taxon>Fungi</taxon>
        <taxon>Dikarya</taxon>
        <taxon>Ascomycota</taxon>
        <taxon>Pezizomycotina</taxon>
        <taxon>Sordariomycetes</taxon>
        <taxon>Sordariomycetidae</taxon>
        <taxon>Sordariales</taxon>
        <taxon>Lasiosphaeriaceae</taxon>
        <taxon>Lasiosphaeria</taxon>
    </lineage>
</organism>
<evidence type="ECO:0000256" key="1">
    <source>
        <dbReference type="ARBA" id="ARBA00023242"/>
    </source>
</evidence>
<evidence type="ECO:0000313" key="5">
    <source>
        <dbReference type="Proteomes" id="UP001275084"/>
    </source>
</evidence>
<dbReference type="GO" id="GO:0008270">
    <property type="term" value="F:zinc ion binding"/>
    <property type="evidence" value="ECO:0007669"/>
    <property type="project" value="InterPro"/>
</dbReference>
<keyword evidence="5" id="KW-1185">Reference proteome</keyword>
<evidence type="ECO:0000256" key="2">
    <source>
        <dbReference type="SAM" id="MobiDB-lite"/>
    </source>
</evidence>
<gene>
    <name evidence="4" type="ORF">B0T25DRAFT_562228</name>
</gene>
<feature type="region of interest" description="Disordered" evidence="2">
    <location>
        <begin position="307"/>
        <end position="328"/>
    </location>
</feature>
<dbReference type="CDD" id="cd00067">
    <property type="entry name" value="GAL4"/>
    <property type="match status" value="1"/>
</dbReference>
<dbReference type="EMBL" id="JAUIQD010000001">
    <property type="protein sequence ID" value="KAK3363203.1"/>
    <property type="molecule type" value="Genomic_DNA"/>
</dbReference>
<protein>
    <recommendedName>
        <fullName evidence="3">Zn(2)-C6 fungal-type domain-containing protein</fullName>
    </recommendedName>
</protein>
<evidence type="ECO:0000259" key="3">
    <source>
        <dbReference type="SMART" id="SM00066"/>
    </source>
</evidence>
<feature type="compositionally biased region" description="Pro residues" evidence="2">
    <location>
        <begin position="116"/>
        <end position="125"/>
    </location>
</feature>
<reference evidence="4" key="2">
    <citation type="submission" date="2023-06" db="EMBL/GenBank/DDBJ databases">
        <authorList>
            <consortium name="Lawrence Berkeley National Laboratory"/>
            <person name="Haridas S."/>
            <person name="Hensen N."/>
            <person name="Bonometti L."/>
            <person name="Westerberg I."/>
            <person name="Brannstrom I.O."/>
            <person name="Guillou S."/>
            <person name="Cros-Aarteil S."/>
            <person name="Calhoun S."/>
            <person name="Kuo A."/>
            <person name="Mondo S."/>
            <person name="Pangilinan J."/>
            <person name="Riley R."/>
            <person name="Labutti K."/>
            <person name="Andreopoulos B."/>
            <person name="Lipzen A."/>
            <person name="Chen C."/>
            <person name="Yanf M."/>
            <person name="Daum C."/>
            <person name="Ng V."/>
            <person name="Clum A."/>
            <person name="Steindorff A."/>
            <person name="Ohm R."/>
            <person name="Martin F."/>
            <person name="Silar P."/>
            <person name="Natvig D."/>
            <person name="Lalanne C."/>
            <person name="Gautier V."/>
            <person name="Ament-Velasquez S.L."/>
            <person name="Kruys A."/>
            <person name="Hutchinson M.I."/>
            <person name="Powell A.J."/>
            <person name="Barry K."/>
            <person name="Miller A.N."/>
            <person name="Grigoriev I.V."/>
            <person name="Debuchy R."/>
            <person name="Gladieux P."/>
            <person name="Thoren M.H."/>
            <person name="Johannesson H."/>
        </authorList>
    </citation>
    <scope>NUCLEOTIDE SEQUENCE</scope>
    <source>
        <strain evidence="4">CBS 955.72</strain>
    </source>
</reference>
<name>A0AAJ0HUU0_9PEZI</name>
<sequence>MSFSSHYNVPAPGHAPMPRRQSCDRCHEQKVRCLTDGPDDIFTPGGAADDQVSMNGHFISTFPCLRCKKAGAICIYSPQLRSGRPRLPRNPVSSLQLRKRPCPSSRASSFGSQPMSPTPSLPASPRPSSATSYPSSTSTSMSNLTPEPMVPQLNPLLLPPAATTPAASGFNGCRNSLDTTGPTVIDQWLLSPMSVEDAARTSTSYPGANNTMYPTPPPSASHSGPALSPLPFGPAAGSPFSAPNNGDSHAEKLAEINVRVRRAALALPHLTGPLLPLTSSSINDIFEAGCALIKLVDGYMAPRAKPAAGGTNGGMNKHHRGGSFEPASPFEISSRTVQQAMGTSFCLMVIASHQTLLGVFEEICASSAAYLQALQQPLNPEFTLEFASSSITQIIVTVDLISHLLAQLGRAVGSVALRSESCSKLTRGNSFPAMPSAPVDSMELDGQVNIYEAFHFSNPSLGGNNRRVPELGILSHVFHQVEQQQCRVRTQLGRVKMLIKQLNMNVM</sequence>
<reference evidence="4" key="1">
    <citation type="journal article" date="2023" name="Mol. Phylogenet. Evol.">
        <title>Genome-scale phylogeny and comparative genomics of the fungal order Sordariales.</title>
        <authorList>
            <person name="Hensen N."/>
            <person name="Bonometti L."/>
            <person name="Westerberg I."/>
            <person name="Brannstrom I.O."/>
            <person name="Guillou S."/>
            <person name="Cros-Aarteil S."/>
            <person name="Calhoun S."/>
            <person name="Haridas S."/>
            <person name="Kuo A."/>
            <person name="Mondo S."/>
            <person name="Pangilinan J."/>
            <person name="Riley R."/>
            <person name="LaButti K."/>
            <person name="Andreopoulos B."/>
            <person name="Lipzen A."/>
            <person name="Chen C."/>
            <person name="Yan M."/>
            <person name="Daum C."/>
            <person name="Ng V."/>
            <person name="Clum A."/>
            <person name="Steindorff A."/>
            <person name="Ohm R.A."/>
            <person name="Martin F."/>
            <person name="Silar P."/>
            <person name="Natvig D.O."/>
            <person name="Lalanne C."/>
            <person name="Gautier V."/>
            <person name="Ament-Velasquez S.L."/>
            <person name="Kruys A."/>
            <person name="Hutchinson M.I."/>
            <person name="Powell A.J."/>
            <person name="Barry K."/>
            <person name="Miller A.N."/>
            <person name="Grigoriev I.V."/>
            <person name="Debuchy R."/>
            <person name="Gladieux P."/>
            <person name="Hiltunen Thoren M."/>
            <person name="Johannesson H."/>
        </authorList>
    </citation>
    <scope>NUCLEOTIDE SEQUENCE</scope>
    <source>
        <strain evidence="4">CBS 955.72</strain>
    </source>
</reference>
<feature type="region of interest" description="Disordered" evidence="2">
    <location>
        <begin position="200"/>
        <end position="248"/>
    </location>
</feature>
<feature type="compositionally biased region" description="Polar residues" evidence="2">
    <location>
        <begin position="200"/>
        <end position="213"/>
    </location>
</feature>
<dbReference type="InterPro" id="IPR036864">
    <property type="entry name" value="Zn2-C6_fun-type_DNA-bd_sf"/>
</dbReference>
<dbReference type="SMART" id="SM00066">
    <property type="entry name" value="GAL4"/>
    <property type="match status" value="1"/>
</dbReference>
<comment type="caution">
    <text evidence="4">The sequence shown here is derived from an EMBL/GenBank/DDBJ whole genome shotgun (WGS) entry which is preliminary data.</text>
</comment>
<feature type="compositionally biased region" description="Low complexity" evidence="2">
    <location>
        <begin position="126"/>
        <end position="146"/>
    </location>
</feature>
<dbReference type="Proteomes" id="UP001275084">
    <property type="component" value="Unassembled WGS sequence"/>
</dbReference>
<dbReference type="Gene3D" id="4.10.240.10">
    <property type="entry name" value="Zn(2)-C6 fungal-type DNA-binding domain"/>
    <property type="match status" value="1"/>
</dbReference>
<dbReference type="AlphaFoldDB" id="A0AAJ0HUU0"/>
<feature type="region of interest" description="Disordered" evidence="2">
    <location>
        <begin position="85"/>
        <end position="161"/>
    </location>
</feature>
<evidence type="ECO:0000313" key="4">
    <source>
        <dbReference type="EMBL" id="KAK3363203.1"/>
    </source>
</evidence>
<dbReference type="SUPFAM" id="SSF57701">
    <property type="entry name" value="Zn2/Cys6 DNA-binding domain"/>
    <property type="match status" value="1"/>
</dbReference>